<dbReference type="EMBL" id="JAGYWB010000007">
    <property type="protein sequence ID" value="KAI0516508.1"/>
    <property type="molecule type" value="Genomic_DNA"/>
</dbReference>
<accession>A0A8T3BQ13</accession>
<keyword evidence="2" id="KW-1185">Reference proteome</keyword>
<dbReference type="AlphaFoldDB" id="A0A8T3BQ13"/>
<proteinExistence type="predicted"/>
<comment type="caution">
    <text evidence="1">The sequence shown here is derived from an EMBL/GenBank/DDBJ whole genome shotgun (WGS) entry which is preliminary data.</text>
</comment>
<gene>
    <name evidence="1" type="ORF">KFK09_009184</name>
</gene>
<evidence type="ECO:0000313" key="2">
    <source>
        <dbReference type="Proteomes" id="UP000829196"/>
    </source>
</evidence>
<reference evidence="1" key="1">
    <citation type="journal article" date="2022" name="Front. Genet.">
        <title>Chromosome-Scale Assembly of the Dendrobium nobile Genome Provides Insights Into the Molecular Mechanism of the Biosynthesis of the Medicinal Active Ingredient of Dendrobium.</title>
        <authorList>
            <person name="Xu Q."/>
            <person name="Niu S.-C."/>
            <person name="Li K.-L."/>
            <person name="Zheng P.-J."/>
            <person name="Zhang X.-J."/>
            <person name="Jia Y."/>
            <person name="Liu Y."/>
            <person name="Niu Y.-X."/>
            <person name="Yu L.-H."/>
            <person name="Chen D.-F."/>
            <person name="Zhang G.-Q."/>
        </authorList>
    </citation>
    <scope>NUCLEOTIDE SEQUENCE</scope>
    <source>
        <tissue evidence="1">Leaf</tissue>
    </source>
</reference>
<evidence type="ECO:0000313" key="1">
    <source>
        <dbReference type="EMBL" id="KAI0516508.1"/>
    </source>
</evidence>
<protein>
    <submittedName>
        <fullName evidence="1">Uncharacterized protein</fullName>
    </submittedName>
</protein>
<organism evidence="1 2">
    <name type="scientific">Dendrobium nobile</name>
    <name type="common">Orchid</name>
    <dbReference type="NCBI Taxonomy" id="94219"/>
    <lineage>
        <taxon>Eukaryota</taxon>
        <taxon>Viridiplantae</taxon>
        <taxon>Streptophyta</taxon>
        <taxon>Embryophyta</taxon>
        <taxon>Tracheophyta</taxon>
        <taxon>Spermatophyta</taxon>
        <taxon>Magnoliopsida</taxon>
        <taxon>Liliopsida</taxon>
        <taxon>Asparagales</taxon>
        <taxon>Orchidaceae</taxon>
        <taxon>Epidendroideae</taxon>
        <taxon>Malaxideae</taxon>
        <taxon>Dendrobiinae</taxon>
        <taxon>Dendrobium</taxon>
    </lineage>
</organism>
<dbReference type="Proteomes" id="UP000829196">
    <property type="component" value="Unassembled WGS sequence"/>
</dbReference>
<sequence>MCIKKNLKSRYEWTLRIILKFTNKRSGFVKSEISNHFYIVISKMHVHMLHVNKILKNKKDIDIDTSS</sequence>
<name>A0A8T3BQ13_DENNO</name>